<gene>
    <name evidence="11" type="primary">dnaX</name>
    <name evidence="13" type="ORF">Trichorick_00461</name>
</gene>
<evidence type="ECO:0000256" key="10">
    <source>
        <dbReference type="ARBA" id="ARBA00049244"/>
    </source>
</evidence>
<dbReference type="EMBL" id="CP112932">
    <property type="protein sequence ID" value="WPY00580.1"/>
    <property type="molecule type" value="Genomic_DNA"/>
</dbReference>
<dbReference type="SMART" id="SM00382">
    <property type="entry name" value="AAA"/>
    <property type="match status" value="1"/>
</dbReference>
<feature type="domain" description="AAA+ ATPase" evidence="12">
    <location>
        <begin position="41"/>
        <end position="186"/>
    </location>
</feature>
<comment type="subunit">
    <text evidence="11">DNA polymerase III contains a core (composed of alpha, epsilon and theta chains) that associates with a tau subunit. This core dimerizes to form the POLIII' complex. PolIII' associates with the gamma complex (composed of gamma, delta, delta', psi and chi chains) and with the beta chain to form the complete DNA polymerase III complex.</text>
</comment>
<proteinExistence type="inferred from homology"/>
<dbReference type="SUPFAM" id="SSF48019">
    <property type="entry name" value="post-AAA+ oligomerization domain-like"/>
    <property type="match status" value="1"/>
</dbReference>
<evidence type="ECO:0000313" key="13">
    <source>
        <dbReference type="EMBL" id="WPY00580.1"/>
    </source>
</evidence>
<dbReference type="PANTHER" id="PTHR11669:SF0">
    <property type="entry name" value="PROTEIN STICHEL-LIKE 2"/>
    <property type="match status" value="1"/>
</dbReference>
<evidence type="ECO:0000313" key="14">
    <source>
        <dbReference type="Proteomes" id="UP001326613"/>
    </source>
</evidence>
<organism evidence="13 14">
    <name type="scientific">Candidatus Trichorickettsia mobilis</name>
    <dbReference type="NCBI Taxonomy" id="1346319"/>
    <lineage>
        <taxon>Bacteria</taxon>
        <taxon>Pseudomonadati</taxon>
        <taxon>Pseudomonadota</taxon>
        <taxon>Alphaproteobacteria</taxon>
        <taxon>Rickettsiales</taxon>
        <taxon>Rickettsiaceae</taxon>
        <taxon>Rickettsieae</taxon>
        <taxon>Candidatus Trichorickettsia</taxon>
    </lineage>
</organism>
<evidence type="ECO:0000256" key="11">
    <source>
        <dbReference type="RuleBase" id="RU364063"/>
    </source>
</evidence>
<keyword evidence="4 11" id="KW-0235">DNA replication</keyword>
<comment type="similarity">
    <text evidence="1 11">Belongs to the DnaX/STICHEL family.</text>
</comment>
<dbReference type="Gene3D" id="1.20.272.10">
    <property type="match status" value="1"/>
</dbReference>
<dbReference type="InterPro" id="IPR027417">
    <property type="entry name" value="P-loop_NTPase"/>
</dbReference>
<reference evidence="13 14" key="1">
    <citation type="submission" date="2022-10" db="EMBL/GenBank/DDBJ databases">
        <title>Host association and intracellularity evolved multiple times independently in the Rickettsiales.</title>
        <authorList>
            <person name="Castelli M."/>
            <person name="Nardi T."/>
            <person name="Gammuto L."/>
            <person name="Bellinzona G."/>
            <person name="Sabaneyeva E."/>
            <person name="Potekhin A."/>
            <person name="Serra V."/>
            <person name="Petroni G."/>
            <person name="Sassera D."/>
        </authorList>
    </citation>
    <scope>NUCLEOTIDE SEQUENCE [LARGE SCALE GENOMIC DNA]</scope>
    <source>
        <strain evidence="13 14">Kr 154-4</strain>
    </source>
</reference>
<accession>A0ABZ0UTR1</accession>
<evidence type="ECO:0000256" key="1">
    <source>
        <dbReference type="ARBA" id="ARBA00006360"/>
    </source>
</evidence>
<keyword evidence="14" id="KW-1185">Reference proteome</keyword>
<protein>
    <recommendedName>
        <fullName evidence="11">DNA polymerase III subunit gamma/tau</fullName>
        <ecNumber evidence="11">2.7.7.7</ecNumber>
    </recommendedName>
</protein>
<evidence type="ECO:0000259" key="12">
    <source>
        <dbReference type="SMART" id="SM00382"/>
    </source>
</evidence>
<dbReference type="Proteomes" id="UP001326613">
    <property type="component" value="Chromosome"/>
</dbReference>
<dbReference type="NCBIfam" id="TIGR02397">
    <property type="entry name" value="dnaX_nterm"/>
    <property type="match status" value="1"/>
</dbReference>
<dbReference type="CDD" id="cd00009">
    <property type="entry name" value="AAA"/>
    <property type="match status" value="1"/>
</dbReference>
<evidence type="ECO:0000256" key="5">
    <source>
        <dbReference type="ARBA" id="ARBA00022723"/>
    </source>
</evidence>
<dbReference type="Pfam" id="PF22608">
    <property type="entry name" value="DNAX_ATPase_lid"/>
    <property type="match status" value="1"/>
</dbReference>
<name>A0ABZ0UTR1_9RICK</name>
<evidence type="ECO:0000256" key="3">
    <source>
        <dbReference type="ARBA" id="ARBA00022695"/>
    </source>
</evidence>
<evidence type="ECO:0000256" key="6">
    <source>
        <dbReference type="ARBA" id="ARBA00022741"/>
    </source>
</evidence>
<dbReference type="Pfam" id="PF13177">
    <property type="entry name" value="DNA_pol3_delta2"/>
    <property type="match status" value="1"/>
</dbReference>
<comment type="function">
    <text evidence="11">DNA polymerase III is a complex, multichain enzyme responsible for most of the replicative synthesis in bacteria. This DNA polymerase also exhibits 3' to 5' exonuclease activity.</text>
</comment>
<sequence>MITFTSYISLAKKYRPTKFTELFAQGALTKILSYAIQHNRLAQSYLLTGIRGVGKTSSARIIAKTINCTAQMVEQEQVVPCGRCQNCQGFLNNTHPDIIEIDAASRTSVDDIREIINSSEYKPLLAKYKVFIIDEVHMLSKSAFSALLKILEEPPTHVIFIFATTEVQKIPLTIISRCQRYDLRRFTFNEIQQLLQQIIKQENLHLSQEAVNTIAHLAEGSARDAITILDQAANLVDGKQLQSIDAAMINQMLGLVTTHSVIKILQKILLHDLGGALELVECLYNKSMDLEKLIASISDLIAYCCKHKMLKNYSSPLYESYQQDITNILTDVSLSQLTIMWQIFNNGLQDIRSAHNLLITTEMLIIKAIYAQTLPKAEDLISQEGLPRR</sequence>
<comment type="catalytic activity">
    <reaction evidence="10 11">
        <text>DNA(n) + a 2'-deoxyribonucleoside 5'-triphosphate = DNA(n+1) + diphosphate</text>
        <dbReference type="Rhea" id="RHEA:22508"/>
        <dbReference type="Rhea" id="RHEA-COMP:17339"/>
        <dbReference type="Rhea" id="RHEA-COMP:17340"/>
        <dbReference type="ChEBI" id="CHEBI:33019"/>
        <dbReference type="ChEBI" id="CHEBI:61560"/>
        <dbReference type="ChEBI" id="CHEBI:173112"/>
        <dbReference type="EC" id="2.7.7.7"/>
    </reaction>
</comment>
<keyword evidence="9 11" id="KW-0239">DNA-directed DNA polymerase</keyword>
<dbReference type="Gene3D" id="3.40.50.300">
    <property type="entry name" value="P-loop containing nucleotide triphosphate hydrolases"/>
    <property type="match status" value="1"/>
</dbReference>
<dbReference type="EC" id="2.7.7.7" evidence="11"/>
<keyword evidence="6 11" id="KW-0547">Nucleotide-binding</keyword>
<keyword evidence="5" id="KW-0479">Metal-binding</keyword>
<evidence type="ECO:0000256" key="9">
    <source>
        <dbReference type="ARBA" id="ARBA00022932"/>
    </source>
</evidence>
<dbReference type="InterPro" id="IPR050238">
    <property type="entry name" value="DNA_Rep/Repair_Clamp_Loader"/>
</dbReference>
<dbReference type="Gene3D" id="1.10.8.60">
    <property type="match status" value="1"/>
</dbReference>
<keyword evidence="8 11" id="KW-0067">ATP-binding</keyword>
<dbReference type="InterPro" id="IPR008921">
    <property type="entry name" value="DNA_pol3_clamp-load_cplx_C"/>
</dbReference>
<evidence type="ECO:0000256" key="7">
    <source>
        <dbReference type="ARBA" id="ARBA00022833"/>
    </source>
</evidence>
<dbReference type="PANTHER" id="PTHR11669">
    <property type="entry name" value="REPLICATION FACTOR C / DNA POLYMERASE III GAMMA-TAU SUBUNIT"/>
    <property type="match status" value="1"/>
</dbReference>
<keyword evidence="3 11" id="KW-0548">Nucleotidyltransferase</keyword>
<dbReference type="Pfam" id="PF12169">
    <property type="entry name" value="DNA_pol3_gamma3"/>
    <property type="match status" value="1"/>
</dbReference>
<evidence type="ECO:0000256" key="2">
    <source>
        <dbReference type="ARBA" id="ARBA00022679"/>
    </source>
</evidence>
<keyword evidence="2 11" id="KW-0808">Transferase</keyword>
<dbReference type="SUPFAM" id="SSF52540">
    <property type="entry name" value="P-loop containing nucleoside triphosphate hydrolases"/>
    <property type="match status" value="1"/>
</dbReference>
<dbReference type="InterPro" id="IPR045085">
    <property type="entry name" value="HLD_clamp_pol_III_gamma_tau"/>
</dbReference>
<dbReference type="InterPro" id="IPR003593">
    <property type="entry name" value="AAA+_ATPase"/>
</dbReference>
<dbReference type="InterPro" id="IPR022754">
    <property type="entry name" value="DNA_pol_III_gamma-3"/>
</dbReference>
<keyword evidence="7" id="KW-0862">Zinc</keyword>
<evidence type="ECO:0000256" key="8">
    <source>
        <dbReference type="ARBA" id="ARBA00022840"/>
    </source>
</evidence>
<dbReference type="InterPro" id="IPR012763">
    <property type="entry name" value="DNA_pol_III_sug/sutau_N"/>
</dbReference>
<evidence type="ECO:0000256" key="4">
    <source>
        <dbReference type="ARBA" id="ARBA00022705"/>
    </source>
</evidence>